<feature type="transmembrane region" description="Helical" evidence="6">
    <location>
        <begin position="400"/>
        <end position="424"/>
    </location>
</feature>
<feature type="domain" description="SSD" evidence="7">
    <location>
        <begin position="298"/>
        <end position="425"/>
    </location>
</feature>
<feature type="transmembrane region" description="Helical" evidence="6">
    <location>
        <begin position="651"/>
        <end position="675"/>
    </location>
</feature>
<evidence type="ECO:0000256" key="3">
    <source>
        <dbReference type="ARBA" id="ARBA00022692"/>
    </source>
</evidence>
<feature type="transmembrane region" description="Helical" evidence="6">
    <location>
        <begin position="36"/>
        <end position="58"/>
    </location>
</feature>
<dbReference type="PANTHER" id="PTHR33406">
    <property type="entry name" value="MEMBRANE PROTEIN MJ1562-RELATED"/>
    <property type="match status" value="1"/>
</dbReference>
<evidence type="ECO:0000259" key="7">
    <source>
        <dbReference type="PROSITE" id="PS50156"/>
    </source>
</evidence>
<feature type="transmembrane region" description="Helical" evidence="6">
    <location>
        <begin position="682"/>
        <end position="704"/>
    </location>
</feature>
<dbReference type="InterPro" id="IPR000731">
    <property type="entry name" value="SSD"/>
</dbReference>
<protein>
    <recommendedName>
        <fullName evidence="7">SSD domain-containing protein</fullName>
    </recommendedName>
</protein>
<dbReference type="PANTHER" id="PTHR33406:SF13">
    <property type="entry name" value="MEMBRANE PROTEIN YDFJ"/>
    <property type="match status" value="1"/>
</dbReference>
<feature type="transmembrane region" description="Helical" evidence="6">
    <location>
        <begin position="267"/>
        <end position="287"/>
    </location>
</feature>
<dbReference type="InterPro" id="IPR050545">
    <property type="entry name" value="Mycobact_MmpL"/>
</dbReference>
<feature type="transmembrane region" description="Helical" evidence="6">
    <location>
        <begin position="459"/>
        <end position="477"/>
    </location>
</feature>
<keyword evidence="4 6" id="KW-1133">Transmembrane helix</keyword>
<keyword evidence="5 6" id="KW-0472">Membrane</keyword>
<proteinExistence type="predicted"/>
<evidence type="ECO:0000256" key="1">
    <source>
        <dbReference type="ARBA" id="ARBA00004651"/>
    </source>
</evidence>
<evidence type="ECO:0000256" key="4">
    <source>
        <dbReference type="ARBA" id="ARBA00022989"/>
    </source>
</evidence>
<dbReference type="GO" id="GO:0005886">
    <property type="term" value="C:plasma membrane"/>
    <property type="evidence" value="ECO:0007669"/>
    <property type="project" value="UniProtKB-SubCell"/>
</dbReference>
<dbReference type="SUPFAM" id="SSF82866">
    <property type="entry name" value="Multidrug efflux transporter AcrB transmembrane domain"/>
    <property type="match status" value="2"/>
</dbReference>
<gene>
    <name evidence="8" type="ORF">METZ01_LOCUS63381</name>
</gene>
<feature type="transmembrane region" description="Helical" evidence="6">
    <location>
        <begin position="371"/>
        <end position="394"/>
    </location>
</feature>
<dbReference type="Gene3D" id="1.20.1640.10">
    <property type="entry name" value="Multidrug efflux transporter AcrB transmembrane domain"/>
    <property type="match status" value="2"/>
</dbReference>
<dbReference type="EMBL" id="UINC01003942">
    <property type="protein sequence ID" value="SVA10527.1"/>
    <property type="molecule type" value="Genomic_DNA"/>
</dbReference>
<keyword evidence="3 6" id="KW-0812">Transmembrane</keyword>
<reference evidence="8" key="1">
    <citation type="submission" date="2018-05" db="EMBL/GenBank/DDBJ databases">
        <authorList>
            <person name="Lanie J.A."/>
            <person name="Ng W.-L."/>
            <person name="Kazmierczak K.M."/>
            <person name="Andrzejewski T.M."/>
            <person name="Davidsen T.M."/>
            <person name="Wayne K.J."/>
            <person name="Tettelin H."/>
            <person name="Glass J.I."/>
            <person name="Rusch D."/>
            <person name="Podicherti R."/>
            <person name="Tsui H.-C.T."/>
            <person name="Winkler M.E."/>
        </authorList>
    </citation>
    <scope>NUCLEOTIDE SEQUENCE</scope>
</reference>
<keyword evidence="2" id="KW-1003">Cell membrane</keyword>
<feature type="transmembrane region" description="Helical" evidence="6">
    <location>
        <begin position="294"/>
        <end position="313"/>
    </location>
</feature>
<organism evidence="8">
    <name type="scientific">marine metagenome</name>
    <dbReference type="NCBI Taxonomy" id="408172"/>
    <lineage>
        <taxon>unclassified sequences</taxon>
        <taxon>metagenomes</taxon>
        <taxon>ecological metagenomes</taxon>
    </lineage>
</organism>
<evidence type="ECO:0000313" key="8">
    <source>
        <dbReference type="EMBL" id="SVA10527.1"/>
    </source>
</evidence>
<evidence type="ECO:0000256" key="2">
    <source>
        <dbReference type="ARBA" id="ARBA00022475"/>
    </source>
</evidence>
<dbReference type="PROSITE" id="PS50156">
    <property type="entry name" value="SSD"/>
    <property type="match status" value="1"/>
</dbReference>
<dbReference type="AlphaFoldDB" id="A0A381T765"/>
<dbReference type="Pfam" id="PF03176">
    <property type="entry name" value="MMPL"/>
    <property type="match status" value="2"/>
</dbReference>
<feature type="transmembrane region" description="Helical" evidence="6">
    <location>
        <begin position="710"/>
        <end position="732"/>
    </location>
</feature>
<feature type="transmembrane region" description="Helical" evidence="6">
    <location>
        <begin position="781"/>
        <end position="804"/>
    </location>
</feature>
<sequence>MMVTGGFFTNQMGVNMIFSVKEWFIRQSMENSKRTIRVMILLSLILIMGLSGNLLLVIKSLGDWALPEEIANRVFSLSYDRFAEKLPHVVFDEDVMKMLPQTTESRITWENVRDEFGSTDMGFIAFGLPGKSVFDEKLLASLWDVSRALEELPEVDEVMSISTADRMDSDEGFLEISSLQPSRNLTADEVRSIEEYFEKLPKLKKRMIGRHGDYVNIMIKPQKAIENNVLRNNMVQISERFLGDYEIHFGGTPYVFGTIPKLILEDVLVLMLLGIGILLTVLAVNFRSATAVKLVWGVIVISLLSMMGFMGWVVTLTGSERFHFTMVNASMPIILMTIAAADGVHLLTKFLREMRKRKHVEKAVHETMQRLLLPVFLTSLTTIVAFLSLTFAPIEQFTGYGISVSLGITWAWLLSSLFLPAIMVQHEWDLKSKAVTHPSPFERIVSLYGNLITQYQKRILALGSGIFFLAAIGILFLKVEVDFTKFFKPGTEIRDSMDFMNREMTGVMDIDIRIEGDMKSPEVLNKVQKIQTFIDSRPSVHSTFSIVDVIKQMHRTIMDDDPQFETIPESREKVNNLFTLYSMSGDPDDFSSLVDYDYRTGLLTALMGNITTDMIVKFVQDIEKEVQPIAKNDIKTTITGLLVVLRELVDLVIRSAITSIMVSIVMIFLISWIFFKKGLWALLSVTPLIFAVILNFGLMGWFGVELSHVTAILSAIIIGVGVDFAIHYIAQYRNISKSGISSEDLTREVVEDVGYPIILDAASNLGFGALLFSTFVPVQYIGGLVIFAMISTSVGTLTILAVVAEMFKSRLMKA</sequence>
<feature type="transmembrane region" description="Helical" evidence="6">
    <location>
        <begin position="333"/>
        <end position="351"/>
    </location>
</feature>
<evidence type="ECO:0000256" key="6">
    <source>
        <dbReference type="SAM" id="Phobius"/>
    </source>
</evidence>
<comment type="subcellular location">
    <subcellularLocation>
        <location evidence="1">Cell membrane</location>
        <topology evidence="1">Multi-pass membrane protein</topology>
    </subcellularLocation>
</comment>
<accession>A0A381T765</accession>
<evidence type="ECO:0000256" key="5">
    <source>
        <dbReference type="ARBA" id="ARBA00023136"/>
    </source>
</evidence>
<dbReference type="InterPro" id="IPR004869">
    <property type="entry name" value="MMPL_dom"/>
</dbReference>
<feature type="transmembrane region" description="Helical" evidence="6">
    <location>
        <begin position="753"/>
        <end position="775"/>
    </location>
</feature>
<name>A0A381T765_9ZZZZ</name>